<evidence type="ECO:0000313" key="2">
    <source>
        <dbReference type="EMBL" id="MFB9907552.1"/>
    </source>
</evidence>
<accession>A0ABV6A316</accession>
<gene>
    <name evidence="2" type="ORF">ACFFQA_26770</name>
</gene>
<reference evidence="2 3" key="1">
    <citation type="submission" date="2024-09" db="EMBL/GenBank/DDBJ databases">
        <authorList>
            <person name="Sun Q."/>
            <person name="Mori K."/>
        </authorList>
    </citation>
    <scope>NUCLEOTIDE SEQUENCE [LARGE SCALE GENOMIC DNA]</scope>
    <source>
        <strain evidence="2 3">TBRC 7907</strain>
    </source>
</reference>
<feature type="transmembrane region" description="Helical" evidence="1">
    <location>
        <begin position="7"/>
        <end position="27"/>
    </location>
</feature>
<proteinExistence type="predicted"/>
<feature type="transmembrane region" description="Helical" evidence="1">
    <location>
        <begin position="79"/>
        <end position="97"/>
    </location>
</feature>
<dbReference type="Proteomes" id="UP001589693">
    <property type="component" value="Unassembled WGS sequence"/>
</dbReference>
<name>A0ABV6A316_9PSEU</name>
<dbReference type="RefSeq" id="WP_377857925.1">
    <property type="nucleotide sequence ID" value="NZ_JBHLZU010000021.1"/>
</dbReference>
<evidence type="ECO:0000313" key="3">
    <source>
        <dbReference type="Proteomes" id="UP001589693"/>
    </source>
</evidence>
<evidence type="ECO:0000256" key="1">
    <source>
        <dbReference type="SAM" id="Phobius"/>
    </source>
</evidence>
<dbReference type="Pfam" id="PF14325">
    <property type="entry name" value="DUF4383"/>
    <property type="match status" value="1"/>
</dbReference>
<protein>
    <submittedName>
        <fullName evidence="2">DUF4383 domain-containing protein</fullName>
    </submittedName>
</protein>
<comment type="caution">
    <text evidence="2">The sequence shown here is derived from an EMBL/GenBank/DDBJ whole genome shotgun (WGS) entry which is preliminary data.</text>
</comment>
<feature type="transmembrane region" description="Helical" evidence="1">
    <location>
        <begin position="117"/>
        <end position="136"/>
    </location>
</feature>
<sequence>MARLVPVQIVAAWTGAVFLALGILGFIPGATTDYELLRIAGHHSGALLFGVFAVSVLHNIVHLLFGVGGLTFGRDPAAARLYLLGGGTAYLALWLYGLVIDKASTANVVPFNSADDWLHFGIGSVMVLLGLVTARFRTEQRHGSL</sequence>
<dbReference type="EMBL" id="JBHLZU010000021">
    <property type="protein sequence ID" value="MFB9907552.1"/>
    <property type="molecule type" value="Genomic_DNA"/>
</dbReference>
<keyword evidence="1" id="KW-0472">Membrane</keyword>
<keyword evidence="1" id="KW-0812">Transmembrane</keyword>
<keyword evidence="1" id="KW-1133">Transmembrane helix</keyword>
<feature type="transmembrane region" description="Helical" evidence="1">
    <location>
        <begin position="47"/>
        <end position="67"/>
    </location>
</feature>
<keyword evidence="3" id="KW-1185">Reference proteome</keyword>
<organism evidence="2 3">
    <name type="scientific">Allokutzneria oryzae</name>
    <dbReference type="NCBI Taxonomy" id="1378989"/>
    <lineage>
        <taxon>Bacteria</taxon>
        <taxon>Bacillati</taxon>
        <taxon>Actinomycetota</taxon>
        <taxon>Actinomycetes</taxon>
        <taxon>Pseudonocardiales</taxon>
        <taxon>Pseudonocardiaceae</taxon>
        <taxon>Allokutzneria</taxon>
    </lineage>
</organism>